<comment type="similarity">
    <text evidence="2 10">Belongs to the cytochrome c-type heme lyase family.</text>
</comment>
<comment type="caution">
    <text evidence="12">The sequence shown here is derived from an EMBL/GenBank/DDBJ whole genome shotgun (WGS) entry which is preliminary data.</text>
</comment>
<evidence type="ECO:0000256" key="3">
    <source>
        <dbReference type="ARBA" id="ARBA00022617"/>
    </source>
</evidence>
<dbReference type="OrthoDB" id="4243at2759"/>
<evidence type="ECO:0000256" key="6">
    <source>
        <dbReference type="ARBA" id="ARBA00023004"/>
    </source>
</evidence>
<evidence type="ECO:0000256" key="2">
    <source>
        <dbReference type="ARBA" id="ARBA00007255"/>
    </source>
</evidence>
<dbReference type="Proteomes" id="UP000279236">
    <property type="component" value="Unassembled WGS sequence"/>
</dbReference>
<dbReference type="Pfam" id="PF01265">
    <property type="entry name" value="Cyto_heme_lyase"/>
    <property type="match status" value="2"/>
</dbReference>
<evidence type="ECO:0000256" key="8">
    <source>
        <dbReference type="ARBA" id="ARBA00023136"/>
    </source>
</evidence>
<keyword evidence="5 10" id="KW-0999">Mitochondrion inner membrane</keyword>
<evidence type="ECO:0000256" key="10">
    <source>
        <dbReference type="RuleBase" id="RU363130"/>
    </source>
</evidence>
<keyword evidence="8 10" id="KW-0472">Membrane</keyword>
<dbReference type="EC" id="4.4.1.17" evidence="10"/>
<comment type="subcellular location">
    <subcellularLocation>
        <location evidence="1 10">Mitochondrion inner membrane</location>
    </subcellularLocation>
</comment>
<dbReference type="EMBL" id="RSCE01000004">
    <property type="protein sequence ID" value="RSH83353.1"/>
    <property type="molecule type" value="Genomic_DNA"/>
</dbReference>
<evidence type="ECO:0000256" key="7">
    <source>
        <dbReference type="ARBA" id="ARBA00023128"/>
    </source>
</evidence>
<evidence type="ECO:0000256" key="9">
    <source>
        <dbReference type="ARBA" id="ARBA00023239"/>
    </source>
</evidence>
<evidence type="ECO:0000256" key="5">
    <source>
        <dbReference type="ARBA" id="ARBA00022792"/>
    </source>
</evidence>
<dbReference type="InterPro" id="IPR000511">
    <property type="entry name" value="Holocyt_c/c1_synthase"/>
</dbReference>
<evidence type="ECO:0000256" key="1">
    <source>
        <dbReference type="ARBA" id="ARBA00004273"/>
    </source>
</evidence>
<keyword evidence="3 10" id="KW-0349">Heme</keyword>
<protein>
    <recommendedName>
        <fullName evidence="10">Holocytochrome c-type synthase</fullName>
        <ecNumber evidence="10">4.4.1.17</ecNumber>
    </recommendedName>
</protein>
<proteinExistence type="inferred from homology"/>
<sequence length="310" mass="33145">MKWFTSSTEAPAPAMPADHPPVPAGGAAKCPVDHAAMAAAPAPAAAADGAAKCPVDHASMAKPKAAPSDGAKCPIDHSGMPGAAAANVFGTAVGAPGSLNPLNSMPVGLSATQKAPGQKLDLPTEKTLSGIPRPPTEGESSSGSVWEYPSPQQFYNALVRKGWETPEESIEMVVDIHNWINEGAWDEVMKWEKRLPGGEDAQLARFQGRPGDLSPKARMHLFLGQLFPSKFNTDKPFDRHDWIVTRPILDAQGNKTKEEAAQRYVIDYYSAPNDEDGNPVFSLDVRPALDSFGAVSERIQVAVQEWMRGE</sequence>
<feature type="region of interest" description="Disordered" evidence="11">
    <location>
        <begin position="1"/>
        <end position="20"/>
    </location>
</feature>
<keyword evidence="6 10" id="KW-0408">Iron</keyword>
<comment type="catalytic activity">
    <reaction evidence="10">
        <text>holo-[cytochrome c] = apo-[cytochrome c] + heme b</text>
        <dbReference type="Rhea" id="RHEA:22648"/>
        <dbReference type="Rhea" id="RHEA-COMP:10725"/>
        <dbReference type="Rhea" id="RHEA-COMP:10726"/>
        <dbReference type="ChEBI" id="CHEBI:29950"/>
        <dbReference type="ChEBI" id="CHEBI:60344"/>
        <dbReference type="ChEBI" id="CHEBI:83739"/>
        <dbReference type="EC" id="4.4.1.17"/>
    </reaction>
</comment>
<dbReference type="PROSITE" id="PS00822">
    <property type="entry name" value="CYTO_HEME_LYASE_2"/>
    <property type="match status" value="1"/>
</dbReference>
<dbReference type="AlphaFoldDB" id="A0A427XWY9"/>
<evidence type="ECO:0000313" key="12">
    <source>
        <dbReference type="EMBL" id="RSH83353.1"/>
    </source>
</evidence>
<keyword evidence="9 10" id="KW-0456">Lyase</keyword>
<dbReference type="GeneID" id="39591574"/>
<evidence type="ECO:0000256" key="11">
    <source>
        <dbReference type="SAM" id="MobiDB-lite"/>
    </source>
</evidence>
<evidence type="ECO:0000313" key="13">
    <source>
        <dbReference type="Proteomes" id="UP000279236"/>
    </source>
</evidence>
<evidence type="ECO:0000256" key="4">
    <source>
        <dbReference type="ARBA" id="ARBA00022723"/>
    </source>
</evidence>
<dbReference type="RefSeq" id="XP_028477305.1">
    <property type="nucleotide sequence ID" value="XM_028622413.1"/>
</dbReference>
<accession>A0A427XWY9</accession>
<organism evidence="12 13">
    <name type="scientific">Apiotrichum porosum</name>
    <dbReference type="NCBI Taxonomy" id="105984"/>
    <lineage>
        <taxon>Eukaryota</taxon>
        <taxon>Fungi</taxon>
        <taxon>Dikarya</taxon>
        <taxon>Basidiomycota</taxon>
        <taxon>Agaricomycotina</taxon>
        <taxon>Tremellomycetes</taxon>
        <taxon>Trichosporonales</taxon>
        <taxon>Trichosporonaceae</taxon>
        <taxon>Apiotrichum</taxon>
    </lineage>
</organism>
<keyword evidence="4 10" id="KW-0479">Metal-binding</keyword>
<dbReference type="GO" id="GO:0005743">
    <property type="term" value="C:mitochondrial inner membrane"/>
    <property type="evidence" value="ECO:0007669"/>
    <property type="project" value="UniProtKB-SubCell"/>
</dbReference>
<gene>
    <name evidence="12" type="primary">CYC3</name>
    <name evidence="12" type="ORF">EHS24_007031</name>
</gene>
<dbReference type="PANTHER" id="PTHR12743">
    <property type="entry name" value="CYTOCHROME C1 HEME LYASE"/>
    <property type="match status" value="1"/>
</dbReference>
<feature type="region of interest" description="Disordered" evidence="11">
    <location>
        <begin position="114"/>
        <end position="145"/>
    </location>
</feature>
<dbReference type="PANTHER" id="PTHR12743:SF3">
    <property type="entry name" value="HOLOCYTOCHROME-C SYNTHASE"/>
    <property type="match status" value="1"/>
</dbReference>
<reference evidence="12 13" key="1">
    <citation type="submission" date="2018-11" db="EMBL/GenBank/DDBJ databases">
        <title>Genome sequence of Apiotrichum porosum DSM 27194.</title>
        <authorList>
            <person name="Aliyu H."/>
            <person name="Gorte O."/>
            <person name="Ochsenreither K."/>
        </authorList>
    </citation>
    <scope>NUCLEOTIDE SEQUENCE [LARGE SCALE GENOMIC DNA]</scope>
    <source>
        <strain evidence="12 13">DSM 27194</strain>
    </source>
</reference>
<name>A0A427XWY9_9TREE</name>
<dbReference type="GO" id="GO:0046872">
    <property type="term" value="F:metal ion binding"/>
    <property type="evidence" value="ECO:0007669"/>
    <property type="project" value="UniProtKB-KW"/>
</dbReference>
<dbReference type="GO" id="GO:0004408">
    <property type="term" value="F:holocytochrome-c synthase activity"/>
    <property type="evidence" value="ECO:0007669"/>
    <property type="project" value="UniProtKB-EC"/>
</dbReference>
<keyword evidence="7 10" id="KW-0496">Mitochondrion</keyword>
<comment type="function">
    <text evidence="10">Lyase that catalyzes the covalent linking of the heme group to the cytochrome C apoprotein to produce the mature functional cytochrome.</text>
</comment>
<keyword evidence="13" id="KW-1185">Reference proteome</keyword>
<dbReference type="STRING" id="105984.A0A427XWY9"/>